<organism evidence="2 3">
    <name type="scientific">Allacma fusca</name>
    <dbReference type="NCBI Taxonomy" id="39272"/>
    <lineage>
        <taxon>Eukaryota</taxon>
        <taxon>Metazoa</taxon>
        <taxon>Ecdysozoa</taxon>
        <taxon>Arthropoda</taxon>
        <taxon>Hexapoda</taxon>
        <taxon>Collembola</taxon>
        <taxon>Symphypleona</taxon>
        <taxon>Sminthuridae</taxon>
        <taxon>Allacma</taxon>
    </lineage>
</organism>
<dbReference type="OrthoDB" id="283575at2759"/>
<feature type="region of interest" description="Disordered" evidence="1">
    <location>
        <begin position="1"/>
        <end position="43"/>
    </location>
</feature>
<evidence type="ECO:0000313" key="3">
    <source>
        <dbReference type="Proteomes" id="UP000708208"/>
    </source>
</evidence>
<dbReference type="EMBL" id="CAJVCH010321307">
    <property type="protein sequence ID" value="CAG7786601.1"/>
    <property type="molecule type" value="Genomic_DNA"/>
</dbReference>
<sequence>MGYEGMMTDVTSQCSDDSDRPPSKRMRSDGGYASDHTLFTEYE</sequence>
<name>A0A8J2KB95_9HEXA</name>
<comment type="caution">
    <text evidence="2">The sequence shown here is derived from an EMBL/GenBank/DDBJ whole genome shotgun (WGS) entry which is preliminary data.</text>
</comment>
<protein>
    <submittedName>
        <fullName evidence="2">Uncharacterized protein</fullName>
    </submittedName>
</protein>
<evidence type="ECO:0000256" key="1">
    <source>
        <dbReference type="SAM" id="MobiDB-lite"/>
    </source>
</evidence>
<keyword evidence="3" id="KW-1185">Reference proteome</keyword>
<dbReference type="Proteomes" id="UP000708208">
    <property type="component" value="Unassembled WGS sequence"/>
</dbReference>
<evidence type="ECO:0000313" key="2">
    <source>
        <dbReference type="EMBL" id="CAG7786601.1"/>
    </source>
</evidence>
<proteinExistence type="predicted"/>
<accession>A0A8J2KB95</accession>
<feature type="compositionally biased region" description="Basic and acidic residues" evidence="1">
    <location>
        <begin position="17"/>
        <end position="28"/>
    </location>
</feature>
<feature type="non-terminal residue" evidence="2">
    <location>
        <position position="43"/>
    </location>
</feature>
<gene>
    <name evidence="2" type="ORF">AFUS01_LOCUS25163</name>
</gene>
<dbReference type="AlphaFoldDB" id="A0A8J2KB95"/>
<reference evidence="2" key="1">
    <citation type="submission" date="2021-06" db="EMBL/GenBank/DDBJ databases">
        <authorList>
            <person name="Hodson N. C."/>
            <person name="Mongue J. A."/>
            <person name="Jaron S. K."/>
        </authorList>
    </citation>
    <scope>NUCLEOTIDE SEQUENCE</scope>
</reference>